<feature type="transmembrane region" description="Helical" evidence="5">
    <location>
        <begin position="20"/>
        <end position="48"/>
    </location>
</feature>
<evidence type="ECO:0000313" key="7">
    <source>
        <dbReference type="Proteomes" id="UP001586593"/>
    </source>
</evidence>
<protein>
    <submittedName>
        <fullName evidence="6">Uncharacterized protein</fullName>
    </submittedName>
</protein>
<proteinExistence type="predicted"/>
<evidence type="ECO:0000256" key="2">
    <source>
        <dbReference type="ARBA" id="ARBA00022692"/>
    </source>
</evidence>
<dbReference type="PANTHER" id="PTHR23501">
    <property type="entry name" value="MAJOR FACILITATOR SUPERFAMILY"/>
    <property type="match status" value="1"/>
</dbReference>
<evidence type="ECO:0000256" key="1">
    <source>
        <dbReference type="ARBA" id="ARBA00004141"/>
    </source>
</evidence>
<keyword evidence="3 5" id="KW-1133">Transmembrane helix</keyword>
<feature type="transmembrane region" description="Helical" evidence="5">
    <location>
        <begin position="197"/>
        <end position="216"/>
    </location>
</feature>
<evidence type="ECO:0000256" key="3">
    <source>
        <dbReference type="ARBA" id="ARBA00022989"/>
    </source>
</evidence>
<name>A0ABR3VYM0_9PEZI</name>
<evidence type="ECO:0000256" key="5">
    <source>
        <dbReference type="SAM" id="Phobius"/>
    </source>
</evidence>
<keyword evidence="4 5" id="KW-0472">Membrane</keyword>
<organism evidence="6 7">
    <name type="scientific">Phialemonium thermophilum</name>
    <dbReference type="NCBI Taxonomy" id="223376"/>
    <lineage>
        <taxon>Eukaryota</taxon>
        <taxon>Fungi</taxon>
        <taxon>Dikarya</taxon>
        <taxon>Ascomycota</taxon>
        <taxon>Pezizomycotina</taxon>
        <taxon>Sordariomycetes</taxon>
        <taxon>Sordariomycetidae</taxon>
        <taxon>Cephalothecales</taxon>
        <taxon>Cephalothecaceae</taxon>
        <taxon>Phialemonium</taxon>
    </lineage>
</organism>
<keyword evidence="2 5" id="KW-0812">Transmembrane</keyword>
<accession>A0ABR3VYM0</accession>
<keyword evidence="7" id="KW-1185">Reference proteome</keyword>
<dbReference type="InterPro" id="IPR036259">
    <property type="entry name" value="MFS_trans_sf"/>
</dbReference>
<dbReference type="PANTHER" id="PTHR23501:SF59">
    <property type="entry name" value="MAJOR FACILITATOR SUPERFAMILY (MFS) PROFILE DOMAIN-CONTAINING PROTEIN-RELATED"/>
    <property type="match status" value="1"/>
</dbReference>
<dbReference type="SUPFAM" id="SSF103473">
    <property type="entry name" value="MFS general substrate transporter"/>
    <property type="match status" value="1"/>
</dbReference>
<dbReference type="EMBL" id="JAZHXJ010000912">
    <property type="protein sequence ID" value="KAL1848683.1"/>
    <property type="molecule type" value="Genomic_DNA"/>
</dbReference>
<gene>
    <name evidence="6" type="ORF">VTK73DRAFT_10096</name>
</gene>
<reference evidence="6 7" key="1">
    <citation type="journal article" date="2024" name="Commun. Biol.">
        <title>Comparative genomic analysis of thermophilic fungi reveals convergent evolutionary adaptations and gene losses.</title>
        <authorList>
            <person name="Steindorff A.S."/>
            <person name="Aguilar-Pontes M.V."/>
            <person name="Robinson A.J."/>
            <person name="Andreopoulos B."/>
            <person name="LaButti K."/>
            <person name="Kuo A."/>
            <person name="Mondo S."/>
            <person name="Riley R."/>
            <person name="Otillar R."/>
            <person name="Haridas S."/>
            <person name="Lipzen A."/>
            <person name="Grimwood J."/>
            <person name="Schmutz J."/>
            <person name="Clum A."/>
            <person name="Reid I.D."/>
            <person name="Moisan M.C."/>
            <person name="Butler G."/>
            <person name="Nguyen T.T.M."/>
            <person name="Dewar K."/>
            <person name="Conant G."/>
            <person name="Drula E."/>
            <person name="Henrissat B."/>
            <person name="Hansel C."/>
            <person name="Singer S."/>
            <person name="Hutchinson M.I."/>
            <person name="de Vries R.P."/>
            <person name="Natvig D.O."/>
            <person name="Powell A.J."/>
            <person name="Tsang A."/>
            <person name="Grigoriev I.V."/>
        </authorList>
    </citation>
    <scope>NUCLEOTIDE SEQUENCE [LARGE SCALE GENOMIC DNA]</scope>
    <source>
        <strain evidence="6 7">ATCC 24622</strain>
    </source>
</reference>
<feature type="transmembrane region" description="Helical" evidence="5">
    <location>
        <begin position="55"/>
        <end position="74"/>
    </location>
</feature>
<sequence length="241" mass="25918">MVMWAVLYYLPFYFEGVLGYSFIISSVGLLPLTLVVSPSAVVTGVLITVTGRYRVFLWSGWVVTVLGFGLMIKLGLGTSIAQWIFLTLPGGLGTGMILSSMQIAVQAASRDEDVAVTVAMVPELRTFGQALGLAIFGSVFSNTVRSKLGDIPSSLADPSLVARLGSDPIQLVEVIRHTADGPLKEELKRAMWLSTRAVWIAGLGFYAVSAIASLAARHYDLNKVLSSEHKVKKEKPATEAI</sequence>
<evidence type="ECO:0000256" key="4">
    <source>
        <dbReference type="ARBA" id="ARBA00023136"/>
    </source>
</evidence>
<comment type="subcellular location">
    <subcellularLocation>
        <location evidence="1">Membrane</location>
        <topology evidence="1">Multi-pass membrane protein</topology>
    </subcellularLocation>
</comment>
<dbReference type="Gene3D" id="1.20.1250.20">
    <property type="entry name" value="MFS general substrate transporter like domains"/>
    <property type="match status" value="1"/>
</dbReference>
<dbReference type="Proteomes" id="UP001586593">
    <property type="component" value="Unassembled WGS sequence"/>
</dbReference>
<feature type="transmembrane region" description="Helical" evidence="5">
    <location>
        <begin position="80"/>
        <end position="100"/>
    </location>
</feature>
<evidence type="ECO:0000313" key="6">
    <source>
        <dbReference type="EMBL" id="KAL1848683.1"/>
    </source>
</evidence>
<comment type="caution">
    <text evidence="6">The sequence shown here is derived from an EMBL/GenBank/DDBJ whole genome shotgun (WGS) entry which is preliminary data.</text>
</comment>